<dbReference type="EMBL" id="JBHTKR010000001">
    <property type="protein sequence ID" value="MFD1193242.1"/>
    <property type="molecule type" value="Genomic_DNA"/>
</dbReference>
<dbReference type="PRINTS" id="PR00411">
    <property type="entry name" value="PNDRDTASEI"/>
</dbReference>
<proteinExistence type="predicted"/>
<evidence type="ECO:0000313" key="5">
    <source>
        <dbReference type="Proteomes" id="UP001597151"/>
    </source>
</evidence>
<feature type="domain" description="FAD/NAD(P)-binding" evidence="2">
    <location>
        <begin position="5"/>
        <end position="319"/>
    </location>
</feature>
<dbReference type="InterPro" id="IPR023753">
    <property type="entry name" value="FAD/NAD-binding_dom"/>
</dbReference>
<accession>A0ABW3TB89</accession>
<evidence type="ECO:0000256" key="1">
    <source>
        <dbReference type="ARBA" id="ARBA00023002"/>
    </source>
</evidence>
<organism evidence="4 5">
    <name type="scientific">Seohaeicola saemankumensis</name>
    <dbReference type="NCBI Taxonomy" id="481181"/>
    <lineage>
        <taxon>Bacteria</taxon>
        <taxon>Pseudomonadati</taxon>
        <taxon>Pseudomonadota</taxon>
        <taxon>Alphaproteobacteria</taxon>
        <taxon>Rhodobacterales</taxon>
        <taxon>Roseobacteraceae</taxon>
        <taxon>Seohaeicola</taxon>
    </lineage>
</organism>
<dbReference type="InterPro" id="IPR041117">
    <property type="entry name" value="SoxA_A3"/>
</dbReference>
<dbReference type="PRINTS" id="PR00368">
    <property type="entry name" value="FADPNR"/>
</dbReference>
<gene>
    <name evidence="4" type="ORF">ACFQ3C_00990</name>
</gene>
<feature type="domain" description="SoxA A3" evidence="3">
    <location>
        <begin position="382"/>
        <end position="456"/>
    </location>
</feature>
<dbReference type="SUPFAM" id="SSF51905">
    <property type="entry name" value="FAD/NAD(P)-binding domain"/>
    <property type="match status" value="1"/>
</dbReference>
<comment type="caution">
    <text evidence="4">The sequence shown here is derived from an EMBL/GenBank/DDBJ whole genome shotgun (WGS) entry which is preliminary data.</text>
</comment>
<dbReference type="Gene3D" id="1.10.10.1100">
    <property type="entry name" value="BFD-like [2Fe-2S]-binding domain"/>
    <property type="match status" value="1"/>
</dbReference>
<dbReference type="PANTHER" id="PTHR42949">
    <property type="entry name" value="ANAEROBIC GLYCEROL-3-PHOSPHATE DEHYDROGENASE SUBUNIT B"/>
    <property type="match status" value="1"/>
</dbReference>
<name>A0ABW3TB89_9RHOB</name>
<dbReference type="CDD" id="cd19946">
    <property type="entry name" value="GlpA-like_Fer2_BFD-like"/>
    <property type="match status" value="1"/>
</dbReference>
<keyword evidence="5" id="KW-1185">Reference proteome</keyword>
<protein>
    <submittedName>
        <fullName evidence="4">NAD(P)/FAD-dependent oxidoreductase</fullName>
    </submittedName>
</protein>
<dbReference type="Proteomes" id="UP001597151">
    <property type="component" value="Unassembled WGS sequence"/>
</dbReference>
<dbReference type="InterPro" id="IPR036188">
    <property type="entry name" value="FAD/NAD-bd_sf"/>
</dbReference>
<evidence type="ECO:0000259" key="3">
    <source>
        <dbReference type="Pfam" id="PF17806"/>
    </source>
</evidence>
<dbReference type="InterPro" id="IPR051691">
    <property type="entry name" value="Metab_Enz_Cyan_OpOx_G3PDH"/>
</dbReference>
<sequence>MTGVDLIVIGAGPAGMAAAAEAAGLGLSVTVLDEQPAAGGQIYRAVTQGGALRGAILGQDYLDGAGLAQAMLASGARHVTGAVVWNIEPDDQGITVTWSQDGRAAQMRAARLILATGALERPVPIPGWTLPGVMTAGAGQILLKASGIVAQRAVLAGSGPLLYLLAAQMVRAGTPPLALVETQSFGDTVRAMPQLVAGLRGWRTLLKGLGLLAELRRAGIRRVTAARDLAVEGQDRATALRFNSGGRTQRIACDTILLHQGVVPNTQASRALRLDHDWIAAQHSFAPRTDAWGQTSHPGIFVAGDGAGIAGAVAAAEAGRLAAIQVAHQLGRIDAGKRDARAQGPAGRLAAERALRPFLDTAYPPAAQVLAPADDTIICRCEEVTAGQVRGWAKMGCTGPNQTKAFGRVGMGPCQGRYCGLSVTALLAAAQAMPPAEVGAYRIRPPLKPVTLGEVASLDAAGRRAEPAQDRGAAP</sequence>
<dbReference type="InterPro" id="IPR017224">
    <property type="entry name" value="Opine_Oxase_asu/HCN_bsu"/>
</dbReference>
<dbReference type="Gene3D" id="3.50.50.60">
    <property type="entry name" value="FAD/NAD(P)-binding domain"/>
    <property type="match status" value="3"/>
</dbReference>
<dbReference type="PANTHER" id="PTHR42949:SF3">
    <property type="entry name" value="ANAEROBIC GLYCEROL-3-PHOSPHATE DEHYDROGENASE SUBUNIT B"/>
    <property type="match status" value="1"/>
</dbReference>
<keyword evidence="1" id="KW-0560">Oxidoreductase</keyword>
<dbReference type="PIRSF" id="PIRSF037495">
    <property type="entry name" value="Opine_OX_OoxA/HcnB"/>
    <property type="match status" value="1"/>
</dbReference>
<dbReference type="Pfam" id="PF17806">
    <property type="entry name" value="SO_alpha_A3"/>
    <property type="match status" value="1"/>
</dbReference>
<dbReference type="Pfam" id="PF07992">
    <property type="entry name" value="Pyr_redox_2"/>
    <property type="match status" value="1"/>
</dbReference>
<evidence type="ECO:0000313" key="4">
    <source>
        <dbReference type="EMBL" id="MFD1193242.1"/>
    </source>
</evidence>
<reference evidence="5" key="1">
    <citation type="journal article" date="2019" name="Int. J. Syst. Evol. Microbiol.">
        <title>The Global Catalogue of Microorganisms (GCM) 10K type strain sequencing project: providing services to taxonomists for standard genome sequencing and annotation.</title>
        <authorList>
            <consortium name="The Broad Institute Genomics Platform"/>
            <consortium name="The Broad Institute Genome Sequencing Center for Infectious Disease"/>
            <person name="Wu L."/>
            <person name="Ma J."/>
        </authorList>
    </citation>
    <scope>NUCLEOTIDE SEQUENCE [LARGE SCALE GENOMIC DNA]</scope>
    <source>
        <strain evidence="5">CCUG 55328</strain>
    </source>
</reference>
<dbReference type="RefSeq" id="WP_380788319.1">
    <property type="nucleotide sequence ID" value="NZ_JBHTKR010000001.1"/>
</dbReference>
<evidence type="ECO:0000259" key="2">
    <source>
        <dbReference type="Pfam" id="PF07992"/>
    </source>
</evidence>
<dbReference type="InterPro" id="IPR041854">
    <property type="entry name" value="BFD-like_2Fe2S-bd_dom_sf"/>
</dbReference>